<evidence type="ECO:0000259" key="4">
    <source>
        <dbReference type="PROSITE" id="PS51910"/>
    </source>
</evidence>
<proteinExistence type="predicted"/>
<protein>
    <submittedName>
        <fullName evidence="5">Glycosyl hydrolase family 18 protein</fullName>
    </submittedName>
</protein>
<dbReference type="PROSITE" id="PS51910">
    <property type="entry name" value="GH18_2"/>
    <property type="match status" value="1"/>
</dbReference>
<dbReference type="Gene3D" id="3.10.50.10">
    <property type="match status" value="1"/>
</dbReference>
<keyword evidence="1 5" id="KW-0378">Hydrolase</keyword>
<dbReference type="SMART" id="SM00287">
    <property type="entry name" value="SH3b"/>
    <property type="match status" value="1"/>
</dbReference>
<dbReference type="CDD" id="cd02874">
    <property type="entry name" value="GH18_CFLE_spore_hydrolase"/>
    <property type="match status" value="1"/>
</dbReference>
<evidence type="ECO:0000313" key="6">
    <source>
        <dbReference type="Proteomes" id="UP001332192"/>
    </source>
</evidence>
<feature type="domain" description="GH18" evidence="4">
    <location>
        <begin position="122"/>
        <end position="433"/>
    </location>
</feature>
<dbReference type="RefSeq" id="WP_324717620.1">
    <property type="nucleotide sequence ID" value="NZ_CP141615.1"/>
</dbReference>
<keyword evidence="6" id="KW-1185">Reference proteome</keyword>
<dbReference type="Pfam" id="PF08239">
    <property type="entry name" value="SH3_3"/>
    <property type="match status" value="1"/>
</dbReference>
<evidence type="ECO:0000313" key="5">
    <source>
        <dbReference type="EMBL" id="WRP18349.1"/>
    </source>
</evidence>
<dbReference type="InterPro" id="IPR017853">
    <property type="entry name" value="GH"/>
</dbReference>
<gene>
    <name evidence="5" type="ORF">U7230_04900</name>
</gene>
<dbReference type="PANTHER" id="PTHR46066:SF2">
    <property type="entry name" value="CHITINASE DOMAIN-CONTAINING PROTEIN 1"/>
    <property type="match status" value="1"/>
</dbReference>
<dbReference type="InterPro" id="IPR029070">
    <property type="entry name" value="Chitinase_insertion_sf"/>
</dbReference>
<dbReference type="EMBL" id="CP141615">
    <property type="protein sequence ID" value="WRP18349.1"/>
    <property type="molecule type" value="Genomic_DNA"/>
</dbReference>
<organism evidence="5 6">
    <name type="scientific">Carboxydichorda subterranea</name>
    <dbReference type="NCBI Taxonomy" id="3109565"/>
    <lineage>
        <taxon>Bacteria</taxon>
        <taxon>Bacillati</taxon>
        <taxon>Bacillota</taxon>
        <taxon>Limnochordia</taxon>
        <taxon>Limnochordales</taxon>
        <taxon>Geochordaceae</taxon>
        <taxon>Carboxydichorda</taxon>
    </lineage>
</organism>
<dbReference type="SUPFAM" id="SSF51445">
    <property type="entry name" value="(Trans)glycosidases"/>
    <property type="match status" value="1"/>
</dbReference>
<reference evidence="5 6" key="1">
    <citation type="journal article" date="2024" name="Front. Microbiol.">
        <title>Novel thermophilic genera Geochorda gen. nov. and Carboxydochorda gen. nov. from the deep terrestrial subsurface reveal the ecophysiological diversity in the class Limnochordia.</title>
        <authorList>
            <person name="Karnachuk O.V."/>
            <person name="Lukina A.P."/>
            <person name="Avakyan M.R."/>
            <person name="Kadnikov V.V."/>
            <person name="Begmatov S."/>
            <person name="Beletsky A.V."/>
            <person name="Vlasova K.G."/>
            <person name="Novikov A.A."/>
            <person name="Shcherbakova V.A."/>
            <person name="Mardanov A.V."/>
            <person name="Ravin N.V."/>
        </authorList>
    </citation>
    <scope>NUCLEOTIDE SEQUENCE [LARGE SCALE GENOMIC DNA]</scope>
    <source>
        <strain evidence="5 6">L945</strain>
    </source>
</reference>
<dbReference type="InterPro" id="IPR011583">
    <property type="entry name" value="Chitinase_II/V-like_cat"/>
</dbReference>
<dbReference type="Gene3D" id="2.30.30.40">
    <property type="entry name" value="SH3 Domains"/>
    <property type="match status" value="1"/>
</dbReference>
<name>A0ABZ1C083_9FIRM</name>
<dbReference type="SMART" id="SM00636">
    <property type="entry name" value="Glyco_18"/>
    <property type="match status" value="1"/>
</dbReference>
<evidence type="ECO:0000256" key="1">
    <source>
        <dbReference type="ARBA" id="ARBA00022801"/>
    </source>
</evidence>
<dbReference type="InterPro" id="IPR003646">
    <property type="entry name" value="SH3-like_bac-type"/>
</dbReference>
<evidence type="ECO:0000259" key="3">
    <source>
        <dbReference type="PROSITE" id="PS51781"/>
    </source>
</evidence>
<dbReference type="GO" id="GO:0016787">
    <property type="term" value="F:hydrolase activity"/>
    <property type="evidence" value="ECO:0007669"/>
    <property type="project" value="UniProtKB-KW"/>
</dbReference>
<dbReference type="Gene3D" id="3.20.20.80">
    <property type="entry name" value="Glycosidases"/>
    <property type="match status" value="1"/>
</dbReference>
<dbReference type="InterPro" id="IPR041704">
    <property type="entry name" value="CFLE_GH18"/>
</dbReference>
<dbReference type="InterPro" id="IPR001223">
    <property type="entry name" value="Glyco_hydro18_cat"/>
</dbReference>
<accession>A0ABZ1C083</accession>
<sequence>MSQKAVAVVVALILYLLTMGSQSGSPPGQSTAPPGSTQQVEVPFPAVVRVDQAVLRAGPGTSYDRITVLHAGAVVTVTGRSGQWYRVETGSGIQGWIWEQLVERSTWPAADPAQSRASVVGRKVIGYYVQDPYHPSYDSLVRYTDRLTGVAPWAWQVDGSGQVLPASDAADLGRALRVAGIRGLSTFALVHNYQNGTFDSGSVHQLLSDPAARRRAVDNLVQWAQRYGVSGINLDFENVPARDRQALTAFVAELAARLHADGRQLTIAVPAKTADDPSNSFSGAFDYAALGRLVDGVWLMTYDEHYRTGPPGPVASIGWVEQVVRFAVARIPPAKVLLGLPAYGYEWSGSGAARALTYDQAMARLEQLGAALRWHPVHKVPYFTAGATEVWFENRYSLGYKLTLVSRYGLGGVAIWRLGQEDPGLWDVLHLAM</sequence>
<evidence type="ECO:0000256" key="2">
    <source>
        <dbReference type="ARBA" id="ARBA00023295"/>
    </source>
</evidence>
<dbReference type="Pfam" id="PF00704">
    <property type="entry name" value="Glyco_hydro_18"/>
    <property type="match status" value="1"/>
</dbReference>
<keyword evidence="2" id="KW-0326">Glycosidase</keyword>
<dbReference type="PANTHER" id="PTHR46066">
    <property type="entry name" value="CHITINASE DOMAIN-CONTAINING PROTEIN 1 FAMILY MEMBER"/>
    <property type="match status" value="1"/>
</dbReference>
<dbReference type="PROSITE" id="PS51781">
    <property type="entry name" value="SH3B"/>
    <property type="match status" value="1"/>
</dbReference>
<dbReference type="Proteomes" id="UP001332192">
    <property type="component" value="Chromosome"/>
</dbReference>
<feature type="domain" description="SH3b" evidence="3">
    <location>
        <begin position="43"/>
        <end position="106"/>
    </location>
</feature>